<accession>A0A5N5X0I9</accession>
<feature type="region of interest" description="Disordered" evidence="1">
    <location>
        <begin position="185"/>
        <end position="219"/>
    </location>
</feature>
<evidence type="ECO:0000313" key="3">
    <source>
        <dbReference type="Proteomes" id="UP000326565"/>
    </source>
</evidence>
<evidence type="ECO:0000256" key="1">
    <source>
        <dbReference type="SAM" id="MobiDB-lite"/>
    </source>
</evidence>
<sequence>MSMPDQIPELQCSPPFRNLEIRGTWNGEVGGAAELRISLEVQGTPDTQLQLLSLRSTGVLIGKTSIQFQSEDWDQNNQPSGCTPRSPLFEFMEPSFSDSEEAPIDAEDVSTVFKITNECSYPVAHHERFSSTFVTLPDNEDKDPSRTMSLDEEHLPGVLANFAKRCDQTDSPNLGKRSATEACLADSPLPAGNGQPDQPGPYEDAICKPNTSDHGPDAQKKLAQSWNAPPYGSMQYIPTQFQQHYPLHMQPMVPTSAYNTGPIALGPDVSISQEPSGARAGRDAASNFESQRQHCSSRGASKPTLRLDTGVKMQQSSVSETSFVQNQDGNSNDFKTMITDSCCTQGATLTKESPINSGGMAINEHDTVKEFACLISPDLGQEDASNVTPPSPGYERGPATQLDIGMDDDDDSSTRPSSLPGMGQLTGSGPECFQASPLNNHDHIPVVADEHENCGIPTDEPTLDVFEDILLVQNTANVRTGIYKVVVTVTIRLNKATPDGWYKLVIPGLPKMRPGESGFFLFLIPEKYGVEYRTTNLRRYKMIEDCLFAEFIDKRNLEIPMRSFDQKNYGIVKDFTVDQEIKALPLLSSFSEEAEQSVRFYAMCSLRLHQRCFWAEKCCFYINLHGGPEGFYQCKLQPAAEDLQMIHIPTNGSMRTGVSHLQVICSPRDLEMFCITWLDKGRITTKNWLPQIYPTSSSCERSRNQLRNMFTKMFTNNFTERTSYRYKRPALNGGVGKPHVEALSSCDGSESPEQPLLSQDMISLIRVVMEVFRAAKTSLTALIATRTSRTQLLVLVLSVASTLCGVLGYFMRSHTCPRAFGRPSDAAKELNHCSLDMMRMNSRIPGCGEPGIECNVAVNLLKPIPKTNGDPSLFDSSDTSNHTARDEQKAYNSWESDMIVEEQALAEEQKTRAIKASGAGVSLTSDRGSSLRDAIDYWLGWKGPINRTA</sequence>
<name>A0A5N5X0I9_9EURO</name>
<gene>
    <name evidence="2" type="ORF">BDV29DRAFT_202047</name>
</gene>
<proteinExistence type="predicted"/>
<dbReference type="Proteomes" id="UP000326565">
    <property type="component" value="Unassembled WGS sequence"/>
</dbReference>
<feature type="region of interest" description="Disordered" evidence="1">
    <location>
        <begin position="380"/>
        <end position="436"/>
    </location>
</feature>
<reference evidence="2 3" key="1">
    <citation type="submission" date="2019-04" db="EMBL/GenBank/DDBJ databases">
        <title>Friends and foes A comparative genomics study of 23 Aspergillus species from section Flavi.</title>
        <authorList>
            <consortium name="DOE Joint Genome Institute"/>
            <person name="Kjaerbolling I."/>
            <person name="Vesth T."/>
            <person name="Frisvad J.C."/>
            <person name="Nybo J.L."/>
            <person name="Theobald S."/>
            <person name="Kildgaard S."/>
            <person name="Isbrandt T."/>
            <person name="Kuo A."/>
            <person name="Sato A."/>
            <person name="Lyhne E.K."/>
            <person name="Kogle M.E."/>
            <person name="Wiebenga A."/>
            <person name="Kun R.S."/>
            <person name="Lubbers R.J."/>
            <person name="Makela M.R."/>
            <person name="Barry K."/>
            <person name="Chovatia M."/>
            <person name="Clum A."/>
            <person name="Daum C."/>
            <person name="Haridas S."/>
            <person name="He G."/>
            <person name="LaButti K."/>
            <person name="Lipzen A."/>
            <person name="Mondo S."/>
            <person name="Riley R."/>
            <person name="Salamov A."/>
            <person name="Simmons B.A."/>
            <person name="Magnuson J.K."/>
            <person name="Henrissat B."/>
            <person name="Mortensen U.H."/>
            <person name="Larsen T.O."/>
            <person name="Devries R.P."/>
            <person name="Grigoriev I.V."/>
            <person name="Machida M."/>
            <person name="Baker S.E."/>
            <person name="Andersen M.R."/>
        </authorList>
    </citation>
    <scope>NUCLEOTIDE SEQUENCE [LARGE SCALE GENOMIC DNA]</scope>
    <source>
        <strain evidence="2 3">CBS 151.66</strain>
    </source>
</reference>
<feature type="compositionally biased region" description="Polar residues" evidence="1">
    <location>
        <begin position="287"/>
        <end position="299"/>
    </location>
</feature>
<protein>
    <submittedName>
        <fullName evidence="2">Uncharacterized protein</fullName>
    </submittedName>
</protein>
<dbReference type="AlphaFoldDB" id="A0A5N5X0I9"/>
<dbReference type="EMBL" id="ML732237">
    <property type="protein sequence ID" value="KAB8072872.1"/>
    <property type="molecule type" value="Genomic_DNA"/>
</dbReference>
<organism evidence="2 3">
    <name type="scientific">Aspergillus leporis</name>
    <dbReference type="NCBI Taxonomy" id="41062"/>
    <lineage>
        <taxon>Eukaryota</taxon>
        <taxon>Fungi</taxon>
        <taxon>Dikarya</taxon>
        <taxon>Ascomycota</taxon>
        <taxon>Pezizomycotina</taxon>
        <taxon>Eurotiomycetes</taxon>
        <taxon>Eurotiomycetidae</taxon>
        <taxon>Eurotiales</taxon>
        <taxon>Aspergillaceae</taxon>
        <taxon>Aspergillus</taxon>
        <taxon>Aspergillus subgen. Circumdati</taxon>
    </lineage>
</organism>
<keyword evidence="3" id="KW-1185">Reference proteome</keyword>
<dbReference type="OrthoDB" id="5599552at2759"/>
<evidence type="ECO:0000313" key="2">
    <source>
        <dbReference type="EMBL" id="KAB8072872.1"/>
    </source>
</evidence>
<feature type="region of interest" description="Disordered" evidence="1">
    <location>
        <begin position="273"/>
        <end position="306"/>
    </location>
</feature>
<feature type="region of interest" description="Disordered" evidence="1">
    <location>
        <begin position="870"/>
        <end position="890"/>
    </location>
</feature>